<evidence type="ECO:0000259" key="3">
    <source>
        <dbReference type="Pfam" id="PF07627"/>
    </source>
</evidence>
<evidence type="ECO:0000259" key="4">
    <source>
        <dbReference type="Pfam" id="PF07631"/>
    </source>
</evidence>
<name>A0ABT5CBJ6_9BACT</name>
<dbReference type="Pfam" id="PF07627">
    <property type="entry name" value="PSCyt3"/>
    <property type="match status" value="1"/>
</dbReference>
<evidence type="ECO:0000313" key="7">
    <source>
        <dbReference type="Proteomes" id="UP001217485"/>
    </source>
</evidence>
<gene>
    <name evidence="6" type="ORF">POL72_32640</name>
</gene>
<dbReference type="InterPro" id="IPR013042">
    <property type="entry name" value="DUF1592"/>
</dbReference>
<sequence length="576" mass="62669">MAEPRALRWPIGLLLLASCTGQFGDLPANDEGGEATAPLCASIEPGESPLRRMTRLEYDNTILDLLGDDSRPARAFVPEEESLGFNNQAAALVVSPLLAEQYMTAAEGIATRAAGKLLGEAPACREAAAGAACRGEIAALIASLGKRAFRRPLAEDEIAELAALFDRGLGLGDTPDDASTGLSLVVQAMLQSPHFLYRVELGMPDPVESDVVPLTSYEIASRLSYLLWGTMPDDALFAAAEKGTLGTAAEIEAQARRMLDDPRAREAVKNFHRQWLGLSKIDEIAAGGRDPELYPEYRDELLPLFQAETEAFLDHAIFEEDASVSTLFTASYSMMNRELAELYGIKGGPKGEAFERVELDPSQRAGFLTHAGLLSLYAKPNRSSPVHRGRFVRQSLLCQIPPPPPDVVPEPPMVDRTKTTREQFSQHVSDPGCRSCHTLLDPIGFGFEHYDALGRWRDAENGIPVDASGELTQTDTDGPFDGAVELAHRLAESEQVRACVVKQWFRFGYGRAEQREDACSLSQATEAFEASRYNIRALLVALTQTDAFRYRREIDVGGDVGDDARGASESAPEGEP</sequence>
<dbReference type="PROSITE" id="PS51257">
    <property type="entry name" value="PROKAR_LIPOPROTEIN"/>
    <property type="match status" value="1"/>
</dbReference>
<feature type="domain" description="DUF1585" evidence="1">
    <location>
        <begin position="479"/>
        <end position="548"/>
    </location>
</feature>
<dbReference type="InterPro" id="IPR013043">
    <property type="entry name" value="DUF1595"/>
</dbReference>
<evidence type="ECO:0000259" key="2">
    <source>
        <dbReference type="Pfam" id="PF07626"/>
    </source>
</evidence>
<dbReference type="Pfam" id="PF07626">
    <property type="entry name" value="PSD3"/>
    <property type="match status" value="1"/>
</dbReference>
<reference evidence="6 7" key="1">
    <citation type="submission" date="2023-01" db="EMBL/GenBank/DDBJ databases">
        <title>Minimal conservation of predation-associated metabolite biosynthetic gene clusters underscores biosynthetic potential of Myxococcota including descriptions for ten novel species: Archangium lansinium sp. nov., Myxococcus landrumus sp. nov., Nannocystis bai.</title>
        <authorList>
            <person name="Ahearne A."/>
            <person name="Stevens C."/>
            <person name="Dowd S."/>
        </authorList>
    </citation>
    <scope>NUCLEOTIDE SEQUENCE [LARGE SCALE GENOMIC DNA]</scope>
    <source>
        <strain evidence="6 7">WIWO2</strain>
    </source>
</reference>
<dbReference type="Proteomes" id="UP001217485">
    <property type="component" value="Unassembled WGS sequence"/>
</dbReference>
<comment type="caution">
    <text evidence="6">The sequence shown here is derived from an EMBL/GenBank/DDBJ whole genome shotgun (WGS) entry which is preliminary data.</text>
</comment>
<evidence type="ECO:0000259" key="1">
    <source>
        <dbReference type="Pfam" id="PF07624"/>
    </source>
</evidence>
<accession>A0ABT5CBJ6</accession>
<dbReference type="RefSeq" id="WP_272100509.1">
    <property type="nucleotide sequence ID" value="NZ_JAQNDK010000004.1"/>
</dbReference>
<dbReference type="InterPro" id="IPR013039">
    <property type="entry name" value="DUF1588"/>
</dbReference>
<feature type="domain" description="DUF1588" evidence="3">
    <location>
        <begin position="364"/>
        <end position="459"/>
    </location>
</feature>
<dbReference type="Pfam" id="PF07624">
    <property type="entry name" value="PSD2"/>
    <property type="match status" value="1"/>
</dbReference>
<feature type="domain" description="DUF1587" evidence="2">
    <location>
        <begin position="51"/>
        <end position="114"/>
    </location>
</feature>
<dbReference type="InterPro" id="IPR011478">
    <property type="entry name" value="DUF1585"/>
</dbReference>
<dbReference type="InterPro" id="IPR013036">
    <property type="entry name" value="DUF1587"/>
</dbReference>
<dbReference type="Pfam" id="PF07631">
    <property type="entry name" value="PSD4"/>
    <property type="match status" value="1"/>
</dbReference>
<feature type="domain" description="DUF1595" evidence="5">
    <location>
        <begin position="139"/>
        <end position="200"/>
    </location>
</feature>
<feature type="domain" description="DUF1592" evidence="4">
    <location>
        <begin position="214"/>
        <end position="345"/>
    </location>
</feature>
<dbReference type="EMBL" id="JAQNDK010000004">
    <property type="protein sequence ID" value="MDC0682521.1"/>
    <property type="molecule type" value="Genomic_DNA"/>
</dbReference>
<proteinExistence type="predicted"/>
<dbReference type="Pfam" id="PF07637">
    <property type="entry name" value="PSD5"/>
    <property type="match status" value="1"/>
</dbReference>
<keyword evidence="7" id="KW-1185">Reference proteome</keyword>
<organism evidence="6 7">
    <name type="scientific">Sorangium atrum</name>
    <dbReference type="NCBI Taxonomy" id="2995308"/>
    <lineage>
        <taxon>Bacteria</taxon>
        <taxon>Pseudomonadati</taxon>
        <taxon>Myxococcota</taxon>
        <taxon>Polyangia</taxon>
        <taxon>Polyangiales</taxon>
        <taxon>Polyangiaceae</taxon>
        <taxon>Sorangium</taxon>
    </lineage>
</organism>
<evidence type="ECO:0000313" key="6">
    <source>
        <dbReference type="EMBL" id="MDC0682521.1"/>
    </source>
</evidence>
<protein>
    <submittedName>
        <fullName evidence="6">DUF1592 domain-containing protein</fullName>
    </submittedName>
</protein>
<evidence type="ECO:0000259" key="5">
    <source>
        <dbReference type="Pfam" id="PF07637"/>
    </source>
</evidence>